<dbReference type="Proteomes" id="UP001305414">
    <property type="component" value="Unassembled WGS sequence"/>
</dbReference>
<dbReference type="EMBL" id="JAWHQM010000009">
    <property type="protein sequence ID" value="KAK5628795.1"/>
    <property type="molecule type" value="Genomic_DNA"/>
</dbReference>
<gene>
    <name evidence="2" type="ORF">RRF57_004510</name>
</gene>
<evidence type="ECO:0000313" key="3">
    <source>
        <dbReference type="Proteomes" id="UP001305414"/>
    </source>
</evidence>
<evidence type="ECO:0000256" key="1">
    <source>
        <dbReference type="SAM" id="MobiDB-lite"/>
    </source>
</evidence>
<evidence type="ECO:0000313" key="2">
    <source>
        <dbReference type="EMBL" id="KAK5628795.1"/>
    </source>
</evidence>
<protein>
    <submittedName>
        <fullName evidence="2">Uncharacterized protein</fullName>
    </submittedName>
</protein>
<proteinExistence type="predicted"/>
<organism evidence="2 3">
    <name type="scientific">Xylaria bambusicola</name>
    <dbReference type="NCBI Taxonomy" id="326684"/>
    <lineage>
        <taxon>Eukaryota</taxon>
        <taxon>Fungi</taxon>
        <taxon>Dikarya</taxon>
        <taxon>Ascomycota</taxon>
        <taxon>Pezizomycotina</taxon>
        <taxon>Sordariomycetes</taxon>
        <taxon>Xylariomycetidae</taxon>
        <taxon>Xylariales</taxon>
        <taxon>Xylariaceae</taxon>
        <taxon>Xylaria</taxon>
    </lineage>
</organism>
<accession>A0AAN7UAR6</accession>
<dbReference type="AlphaFoldDB" id="A0AAN7UAR6"/>
<comment type="caution">
    <text evidence="2">The sequence shown here is derived from an EMBL/GenBank/DDBJ whole genome shotgun (WGS) entry which is preliminary data.</text>
</comment>
<name>A0AAN7UAR6_9PEZI</name>
<keyword evidence="3" id="KW-1185">Reference proteome</keyword>
<reference evidence="2 3" key="1">
    <citation type="submission" date="2023-10" db="EMBL/GenBank/DDBJ databases">
        <title>Draft genome sequence of Xylaria bambusicola isolate GMP-LS, the root and basal stem rot pathogen of sugarcane in Indonesia.</title>
        <authorList>
            <person name="Selvaraj P."/>
            <person name="Muralishankar V."/>
            <person name="Muruganantham S."/>
            <person name="Sp S."/>
            <person name="Haryani S."/>
            <person name="Lau K.J.X."/>
            <person name="Naqvi N.I."/>
        </authorList>
    </citation>
    <scope>NUCLEOTIDE SEQUENCE [LARGE SCALE GENOMIC DNA]</scope>
    <source>
        <strain evidence="2">GMP-LS</strain>
    </source>
</reference>
<sequence length="173" mass="19407">MKQALFYRNPAGRDIQVKISSQWWCPQLPDPEHLVRGIPYGGVPYISLPELAAFKLNLSNMKTLSREQRRRNSTDAAALINHELGRDSLDQGASPVEDETFRAHKRRYLQSMAQRLPPAEDSAVAQGDEVEDIEISLSKVMRTLPLEIPCRSRSATERGRRPAVAPCSSVTLL</sequence>
<feature type="region of interest" description="Disordered" evidence="1">
    <location>
        <begin position="153"/>
        <end position="173"/>
    </location>
</feature>